<proteinExistence type="predicted"/>
<keyword evidence="3" id="KW-1185">Reference proteome</keyword>
<keyword evidence="1" id="KW-0472">Membrane</keyword>
<comment type="caution">
    <text evidence="2">The sequence shown here is derived from an EMBL/GenBank/DDBJ whole genome shotgun (WGS) entry which is preliminary data.</text>
</comment>
<evidence type="ECO:0008006" key="4">
    <source>
        <dbReference type="Google" id="ProtNLM"/>
    </source>
</evidence>
<dbReference type="Proteomes" id="UP001210925">
    <property type="component" value="Unassembled WGS sequence"/>
</dbReference>
<evidence type="ECO:0000313" key="2">
    <source>
        <dbReference type="EMBL" id="KAJ3250931.1"/>
    </source>
</evidence>
<dbReference type="AlphaFoldDB" id="A0AAD5Y2D4"/>
<sequence length="212" mass="24111">MKILALLPLVLARTLIFNEKQLTVSGGSQLTCSGGNAKYMYGSYPGKLTCTQQETGWDCEPKTSGFGKTDIRNVHVICEYENGKELDESCHATFELHFSDKYNEEVNFEKFITPLAYMSVALFVFVVLVVLANYVLSTFFGIENFGFPEEQEPLTPSTTPRFPQPREIQRSGPLVHMYRYFTRSSKNESVGLMQESYAVREKEERAGLNKRK</sequence>
<feature type="transmembrane region" description="Helical" evidence="1">
    <location>
        <begin position="115"/>
        <end position="136"/>
    </location>
</feature>
<evidence type="ECO:0000256" key="1">
    <source>
        <dbReference type="SAM" id="Phobius"/>
    </source>
</evidence>
<evidence type="ECO:0000313" key="3">
    <source>
        <dbReference type="Proteomes" id="UP001210925"/>
    </source>
</evidence>
<reference evidence="2" key="1">
    <citation type="submission" date="2020-05" db="EMBL/GenBank/DDBJ databases">
        <title>Phylogenomic resolution of chytrid fungi.</title>
        <authorList>
            <person name="Stajich J.E."/>
            <person name="Amses K."/>
            <person name="Simmons R."/>
            <person name="Seto K."/>
            <person name="Myers J."/>
            <person name="Bonds A."/>
            <person name="Quandt C.A."/>
            <person name="Barry K."/>
            <person name="Liu P."/>
            <person name="Grigoriev I."/>
            <person name="Longcore J.E."/>
            <person name="James T.Y."/>
        </authorList>
    </citation>
    <scope>NUCLEOTIDE SEQUENCE</scope>
    <source>
        <strain evidence="2">PLAUS21</strain>
    </source>
</reference>
<accession>A0AAD5Y2D4</accession>
<dbReference type="EMBL" id="JADGKB010000213">
    <property type="protein sequence ID" value="KAJ3250931.1"/>
    <property type="molecule type" value="Genomic_DNA"/>
</dbReference>
<protein>
    <recommendedName>
        <fullName evidence="4">Store-operated calcium entry-associated regulatory factor</fullName>
    </recommendedName>
</protein>
<gene>
    <name evidence="2" type="ORF">HK103_003047</name>
</gene>
<keyword evidence="1" id="KW-0812">Transmembrane</keyword>
<name>A0AAD5Y2D4_9FUNG</name>
<keyword evidence="1" id="KW-1133">Transmembrane helix</keyword>
<organism evidence="2 3">
    <name type="scientific">Boothiomyces macroporosus</name>
    <dbReference type="NCBI Taxonomy" id="261099"/>
    <lineage>
        <taxon>Eukaryota</taxon>
        <taxon>Fungi</taxon>
        <taxon>Fungi incertae sedis</taxon>
        <taxon>Chytridiomycota</taxon>
        <taxon>Chytridiomycota incertae sedis</taxon>
        <taxon>Chytridiomycetes</taxon>
        <taxon>Rhizophydiales</taxon>
        <taxon>Terramycetaceae</taxon>
        <taxon>Boothiomyces</taxon>
    </lineage>
</organism>